<accession>A0A7J0DSE0</accession>
<proteinExistence type="predicted"/>
<dbReference type="EMBL" id="BJWL01000353">
    <property type="protein sequence ID" value="GFS40609.1"/>
    <property type="molecule type" value="Genomic_DNA"/>
</dbReference>
<gene>
    <name evidence="1" type="ORF">Acr_00g0069520</name>
</gene>
<protein>
    <submittedName>
        <fullName evidence="1">Uncharacterized protein</fullName>
    </submittedName>
</protein>
<sequence length="181" mass="20910">MPDTFTEVFGLPRVENLEFEFSDVGMLNLDAIWDGEVQCNKAHLKDRANLLWAIGIGKTINLPRKMFVVLCAAYDSYDPRDLTRIELEKPIERYSLTQSEGQRKKRKLDEGTLEQPLVGIPELQEAIANLRVDFDTHMTTHDELFSRLEDQSGRHTTLLQEIKGMLIQMQVRNDDDDEEDD</sequence>
<organism evidence="1 2">
    <name type="scientific">Actinidia rufa</name>
    <dbReference type="NCBI Taxonomy" id="165716"/>
    <lineage>
        <taxon>Eukaryota</taxon>
        <taxon>Viridiplantae</taxon>
        <taxon>Streptophyta</taxon>
        <taxon>Embryophyta</taxon>
        <taxon>Tracheophyta</taxon>
        <taxon>Spermatophyta</taxon>
        <taxon>Magnoliopsida</taxon>
        <taxon>eudicotyledons</taxon>
        <taxon>Gunneridae</taxon>
        <taxon>Pentapetalae</taxon>
        <taxon>asterids</taxon>
        <taxon>Ericales</taxon>
        <taxon>Actinidiaceae</taxon>
        <taxon>Actinidia</taxon>
    </lineage>
</organism>
<reference evidence="2" key="1">
    <citation type="submission" date="2019-07" db="EMBL/GenBank/DDBJ databases">
        <title>De Novo Assembly of kiwifruit Actinidia rufa.</title>
        <authorList>
            <person name="Sugita-Konishi S."/>
            <person name="Sato K."/>
            <person name="Mori E."/>
            <person name="Abe Y."/>
            <person name="Kisaki G."/>
            <person name="Hamano K."/>
            <person name="Suezawa K."/>
            <person name="Otani M."/>
            <person name="Fukuda T."/>
            <person name="Manabe T."/>
            <person name="Gomi K."/>
            <person name="Tabuchi M."/>
            <person name="Akimitsu K."/>
            <person name="Kataoka I."/>
        </authorList>
    </citation>
    <scope>NUCLEOTIDE SEQUENCE [LARGE SCALE GENOMIC DNA]</scope>
    <source>
        <strain evidence="2">cv. Fuchu</strain>
    </source>
</reference>
<dbReference type="Proteomes" id="UP000585474">
    <property type="component" value="Unassembled WGS sequence"/>
</dbReference>
<comment type="caution">
    <text evidence="1">The sequence shown here is derived from an EMBL/GenBank/DDBJ whole genome shotgun (WGS) entry which is preliminary data.</text>
</comment>
<dbReference type="AlphaFoldDB" id="A0A7J0DSE0"/>
<name>A0A7J0DSE0_9ERIC</name>
<keyword evidence="2" id="KW-1185">Reference proteome</keyword>
<evidence type="ECO:0000313" key="1">
    <source>
        <dbReference type="EMBL" id="GFS40609.1"/>
    </source>
</evidence>
<evidence type="ECO:0000313" key="2">
    <source>
        <dbReference type="Proteomes" id="UP000585474"/>
    </source>
</evidence>